<reference evidence="2" key="2">
    <citation type="submission" date="2018-05" db="EMBL/GenBank/DDBJ databases">
        <title>OpunRS2 (Oryza punctata Reference Sequence Version 2).</title>
        <authorList>
            <person name="Zhang J."/>
            <person name="Kudrna D."/>
            <person name="Lee S."/>
            <person name="Talag J."/>
            <person name="Welchert J."/>
            <person name="Wing R.A."/>
        </authorList>
    </citation>
    <scope>NUCLEOTIDE SEQUENCE [LARGE SCALE GENOMIC DNA]</scope>
</reference>
<accession>A0A0E0MPB5</accession>
<dbReference type="HOGENOM" id="CLU_2798382_0_0_1"/>
<dbReference type="Gramene" id="OPUNC12G16250.1">
    <property type="protein sequence ID" value="OPUNC12G16250.1"/>
    <property type="gene ID" value="OPUNC12G16250"/>
</dbReference>
<dbReference type="Proteomes" id="UP000026962">
    <property type="component" value="Chromosome 12"/>
</dbReference>
<evidence type="ECO:0000256" key="1">
    <source>
        <dbReference type="SAM" id="MobiDB-lite"/>
    </source>
</evidence>
<protein>
    <submittedName>
        <fullName evidence="2">Uncharacterized protein</fullName>
    </submittedName>
</protein>
<evidence type="ECO:0000313" key="3">
    <source>
        <dbReference type="Proteomes" id="UP000026962"/>
    </source>
</evidence>
<reference evidence="2" key="1">
    <citation type="submission" date="2015-04" db="UniProtKB">
        <authorList>
            <consortium name="EnsemblPlants"/>
        </authorList>
    </citation>
    <scope>IDENTIFICATION</scope>
</reference>
<evidence type="ECO:0000313" key="2">
    <source>
        <dbReference type="EnsemblPlants" id="OPUNC12G16250.1"/>
    </source>
</evidence>
<feature type="region of interest" description="Disordered" evidence="1">
    <location>
        <begin position="22"/>
        <end position="68"/>
    </location>
</feature>
<organism evidence="2">
    <name type="scientific">Oryza punctata</name>
    <name type="common">Red rice</name>
    <dbReference type="NCBI Taxonomy" id="4537"/>
    <lineage>
        <taxon>Eukaryota</taxon>
        <taxon>Viridiplantae</taxon>
        <taxon>Streptophyta</taxon>
        <taxon>Embryophyta</taxon>
        <taxon>Tracheophyta</taxon>
        <taxon>Spermatophyta</taxon>
        <taxon>Magnoliopsida</taxon>
        <taxon>Liliopsida</taxon>
        <taxon>Poales</taxon>
        <taxon>Poaceae</taxon>
        <taxon>BOP clade</taxon>
        <taxon>Oryzoideae</taxon>
        <taxon>Oryzeae</taxon>
        <taxon>Oryzinae</taxon>
        <taxon>Oryza</taxon>
    </lineage>
</organism>
<proteinExistence type="predicted"/>
<name>A0A0E0MPB5_ORYPU</name>
<dbReference type="AlphaFoldDB" id="A0A0E0MPB5"/>
<sequence length="68" mass="7806">MAEEEEEEAGKLARLKLIDRRVHAQPSMKPDDGRPGHRSVEKDPHMPIRIHPSNRSNVRQGPRVTTIF</sequence>
<keyword evidence="3" id="KW-1185">Reference proteome</keyword>
<feature type="compositionally biased region" description="Basic and acidic residues" evidence="1">
    <location>
        <begin position="29"/>
        <end position="46"/>
    </location>
</feature>
<dbReference type="EnsemblPlants" id="OPUNC12G16250.1">
    <property type="protein sequence ID" value="OPUNC12G16250.1"/>
    <property type="gene ID" value="OPUNC12G16250"/>
</dbReference>